<keyword evidence="6" id="KW-0931">ER-Golgi transport</keyword>
<comment type="function">
    <text evidence="1">Involved in endoplasmic reticulum to Golgi apparatus trafficking at a very early stage.</text>
</comment>
<evidence type="ECO:0000313" key="10">
    <source>
        <dbReference type="EMBL" id="CAB3267220.1"/>
    </source>
</evidence>
<evidence type="ECO:0000256" key="6">
    <source>
        <dbReference type="ARBA" id="ARBA00022892"/>
    </source>
</evidence>
<sequence>MANSITLPNELQCCPKPFVVLTGLDITYNAVHKTIWDAFSNNRRPDRLQVKFACLPGDHAFPRCKTKRSSYDWYIPKGLLKTKWMTKHLNEIPALVVVFFELDWDELAWRERHLACASRVQVVRTSLQGRTTKVAVVLIQKSTPLPPGEDMVAAERAAALCSACDLSSKSLFVLPHSDHLLGYIVRLESAFVELAQTYYHSELRRVKAHKEFLNKTTHQLLFPRHQFKIAFFSEFMQDASTALKHYRQSYTHIHELRSHATNNLEVKVVGGFVNYKICSLCFLKLNAPLDAINQFQRHVEQFKYQFGNPDLMFEHCAWLSQQYLLFADLFSNAIEQGLSAIQTQHPGFYYQQAAHYATLRRQHALSLCVSIESLNYPSPDPLAAESMDFFGQRPWRQGHQRIDPPDVAMENDGILALQKQELQLDHSWIIIPLISSAVTQFKKFHCPRLKRHLTIKMAIEYYHAEDYSKVIVLLCRATPAYRESRWCSILTQLVSIIFQCSYMLADVQNYLTSSFELLSSLSQLPSAKKKLIQENMFLILCGKLPKYVTLPSEIVSQNNKVCDNVVVPPAWEDLTASLENPRTLHVEMTSLVPFVECKARFSQPEFSIDTCICMEVFIRITCPEPIQFIELSVGLNNFDYDSACIISDTPGHGALYYKSQEIRKHVFEFPVDLQDLYKSIQVKNVTLKLGSETGRYILQLNWLKTDNEIDHEESDIINEIHSNQGTVDWESIKERKSTNVVERKSRLDVQVHHSSPALTNEAFPLTFVITSEEDLAENINILITLKPDDHDDSFLQAAHLSVDCDSLVRPSKTLEMELGCLKRKEKLKRTVYIRSSVPGAATVTVQTQYNVSNLSVQSVLVAGKQLKMISCPSKSSFNICFDVVEPFSFTAHLMSMNMESISSVYLGQSFLMLASLTTHSVWPIEVQSSQHNPPVEGVFSAMSYSQNDEVSVLASEGESLVKCLALVVPDSMEKTDTAELGLYTVRWKRYGSKNCTTETSLKLPTLTIRSFPISIDANFPAYGVLRKSIKVTYNITNKSKDFKIIEAGFESVEAFMFSGPKQTKIFLSPFDSHSIKCIFIPLALGYQALPKMQIRGIYQQHKGSTELVQKENIDNFCLHCLIPTHLYIKPMLSG</sequence>
<dbReference type="PANTHER" id="PTHR14374">
    <property type="entry name" value="FOIE GRAS"/>
    <property type="match status" value="1"/>
</dbReference>
<gene>
    <name evidence="10" type="primary">Trappc11</name>
</gene>
<name>A0A6F9DW42_9ASCI</name>
<feature type="domain" description="Trafficking protein particle complex subunit 11 C-terminal" evidence="9">
    <location>
        <begin position="1052"/>
        <end position="1094"/>
    </location>
</feature>
<evidence type="ECO:0000256" key="7">
    <source>
        <dbReference type="ARBA" id="ARBA00023034"/>
    </source>
</evidence>
<dbReference type="EMBL" id="LR791358">
    <property type="protein sequence ID" value="CAB3267220.1"/>
    <property type="molecule type" value="mRNA"/>
</dbReference>
<keyword evidence="7" id="KW-0333">Golgi apparatus</keyword>
<evidence type="ECO:0000259" key="8">
    <source>
        <dbReference type="Pfam" id="PF11817"/>
    </source>
</evidence>
<dbReference type="GO" id="GO:0016192">
    <property type="term" value="P:vesicle-mediated transport"/>
    <property type="evidence" value="ECO:0007669"/>
    <property type="project" value="UniProtKB-KW"/>
</dbReference>
<evidence type="ECO:0000259" key="9">
    <source>
        <dbReference type="Pfam" id="PF12742"/>
    </source>
</evidence>
<dbReference type="AlphaFoldDB" id="A0A6F9DW42"/>
<dbReference type="Pfam" id="PF12742">
    <property type="entry name" value="Gryzun-like"/>
    <property type="match status" value="1"/>
</dbReference>
<dbReference type="InterPro" id="IPR021773">
    <property type="entry name" value="TPC11"/>
</dbReference>
<proteinExistence type="evidence at transcript level"/>
<evidence type="ECO:0000256" key="4">
    <source>
        <dbReference type="ARBA" id="ARBA00021520"/>
    </source>
</evidence>
<protein>
    <recommendedName>
        <fullName evidence="4">Trafficking protein particle complex subunit 11</fullName>
    </recommendedName>
</protein>
<dbReference type="GO" id="GO:0005794">
    <property type="term" value="C:Golgi apparatus"/>
    <property type="evidence" value="ECO:0007669"/>
    <property type="project" value="UniProtKB-SubCell"/>
</dbReference>
<dbReference type="InterPro" id="IPR025876">
    <property type="entry name" value="TRAPPC11_C"/>
</dbReference>
<dbReference type="PANTHER" id="PTHR14374:SF0">
    <property type="entry name" value="TRAFFICKING PROTEIN PARTICLE COMPLEX SUBUNIT 11"/>
    <property type="match status" value="1"/>
</dbReference>
<accession>A0A6F9DW42</accession>
<evidence type="ECO:0000256" key="1">
    <source>
        <dbReference type="ARBA" id="ARBA00001995"/>
    </source>
</evidence>
<dbReference type="Pfam" id="PF11817">
    <property type="entry name" value="Foie-gras_1"/>
    <property type="match status" value="1"/>
</dbReference>
<reference evidence="10" key="1">
    <citation type="submission" date="2020-04" db="EMBL/GenBank/DDBJ databases">
        <authorList>
            <person name="Neveu A P."/>
        </authorList>
    </citation>
    <scope>NUCLEOTIDE SEQUENCE</scope>
    <source>
        <tissue evidence="10">Whole embryo</tissue>
    </source>
</reference>
<evidence type="ECO:0000256" key="5">
    <source>
        <dbReference type="ARBA" id="ARBA00022448"/>
    </source>
</evidence>
<comment type="subcellular location">
    <subcellularLocation>
        <location evidence="2">Golgi apparatus</location>
        <location evidence="2">cis-Golgi network</location>
    </subcellularLocation>
</comment>
<keyword evidence="5" id="KW-0813">Transport</keyword>
<feature type="domain" description="Trafficking protein particle complex subunit 11" evidence="8">
    <location>
        <begin position="264"/>
        <end position="519"/>
    </location>
</feature>
<evidence type="ECO:0000256" key="2">
    <source>
        <dbReference type="ARBA" id="ARBA00004222"/>
    </source>
</evidence>
<evidence type="ECO:0000256" key="3">
    <source>
        <dbReference type="ARBA" id="ARBA00007051"/>
    </source>
</evidence>
<comment type="similarity">
    <text evidence="3">Belongs to the TRAPPC11 family.</text>
</comment>
<organism evidence="10">
    <name type="scientific">Phallusia mammillata</name>
    <dbReference type="NCBI Taxonomy" id="59560"/>
    <lineage>
        <taxon>Eukaryota</taxon>
        <taxon>Metazoa</taxon>
        <taxon>Chordata</taxon>
        <taxon>Tunicata</taxon>
        <taxon>Ascidiacea</taxon>
        <taxon>Phlebobranchia</taxon>
        <taxon>Ascidiidae</taxon>
        <taxon>Phallusia</taxon>
    </lineage>
</organism>